<keyword evidence="2" id="KW-0805">Transcription regulation</keyword>
<accession>A0A644W2H4</accession>
<dbReference type="PROSITE" id="PS50931">
    <property type="entry name" value="HTH_LYSR"/>
    <property type="match status" value="1"/>
</dbReference>
<dbReference type="Gene3D" id="3.40.190.290">
    <property type="match status" value="1"/>
</dbReference>
<proteinExistence type="inferred from homology"/>
<evidence type="ECO:0000256" key="1">
    <source>
        <dbReference type="ARBA" id="ARBA00009437"/>
    </source>
</evidence>
<name>A0A644W2H4_9ZZZZ</name>
<feature type="domain" description="HTH lysR-type" evidence="5">
    <location>
        <begin position="1"/>
        <end position="58"/>
    </location>
</feature>
<gene>
    <name evidence="6" type="primary">cynR_9</name>
    <name evidence="6" type="ORF">SDC9_43931</name>
</gene>
<reference evidence="6" key="1">
    <citation type="submission" date="2019-08" db="EMBL/GenBank/DDBJ databases">
        <authorList>
            <person name="Kucharzyk K."/>
            <person name="Murdoch R.W."/>
            <person name="Higgins S."/>
            <person name="Loffler F."/>
        </authorList>
    </citation>
    <scope>NUCLEOTIDE SEQUENCE</scope>
</reference>
<dbReference type="SUPFAM" id="SSF46785">
    <property type="entry name" value="Winged helix' DNA-binding domain"/>
    <property type="match status" value="1"/>
</dbReference>
<dbReference type="SUPFAM" id="SSF53850">
    <property type="entry name" value="Periplasmic binding protein-like II"/>
    <property type="match status" value="1"/>
</dbReference>
<dbReference type="InterPro" id="IPR005119">
    <property type="entry name" value="LysR_subst-bd"/>
</dbReference>
<comment type="caution">
    <text evidence="6">The sequence shown here is derived from an EMBL/GenBank/DDBJ whole genome shotgun (WGS) entry which is preliminary data.</text>
</comment>
<dbReference type="GO" id="GO:0003700">
    <property type="term" value="F:DNA-binding transcription factor activity"/>
    <property type="evidence" value="ECO:0007669"/>
    <property type="project" value="InterPro"/>
</dbReference>
<dbReference type="Pfam" id="PF00126">
    <property type="entry name" value="HTH_1"/>
    <property type="match status" value="1"/>
</dbReference>
<dbReference type="CDD" id="cd05466">
    <property type="entry name" value="PBP2_LTTR_substrate"/>
    <property type="match status" value="1"/>
</dbReference>
<sequence>MDERDWQIIKTLYEEKNITKTARMLYLSQPALTTRIKQIENHLGITLIYRGNKGITFTSAGERAAIFALKILNEISTFKEELANLGDEIGGILRIAAPSILASYYLPQLLSRFQELYPKVTFDISIAPSSKVLGLMNSKALHFGFLRNDFGWDEHSKLLLTTNYVCAVATKPFKLEDLPHMTRIDYDTEVYYRTFLDAWWNDNFKVPPKIGMQVSNLDLSKEMVFKGLGYGLLPSILIDDKPGLYSIPLCDKKGKLLARNTWLIYKSGILDMKLSRTFYEFVKECDFGKCLYKGEGKKEKEK</sequence>
<dbReference type="Pfam" id="PF03466">
    <property type="entry name" value="LysR_substrate"/>
    <property type="match status" value="1"/>
</dbReference>
<dbReference type="InterPro" id="IPR036390">
    <property type="entry name" value="WH_DNA-bd_sf"/>
</dbReference>
<dbReference type="InterPro" id="IPR036388">
    <property type="entry name" value="WH-like_DNA-bd_sf"/>
</dbReference>
<organism evidence="6">
    <name type="scientific">bioreactor metagenome</name>
    <dbReference type="NCBI Taxonomy" id="1076179"/>
    <lineage>
        <taxon>unclassified sequences</taxon>
        <taxon>metagenomes</taxon>
        <taxon>ecological metagenomes</taxon>
    </lineage>
</organism>
<evidence type="ECO:0000256" key="4">
    <source>
        <dbReference type="ARBA" id="ARBA00023163"/>
    </source>
</evidence>
<keyword evidence="3" id="KW-0238">DNA-binding</keyword>
<dbReference type="EMBL" id="VSSQ01000572">
    <property type="protein sequence ID" value="MPL97736.1"/>
    <property type="molecule type" value="Genomic_DNA"/>
</dbReference>
<evidence type="ECO:0000259" key="5">
    <source>
        <dbReference type="PROSITE" id="PS50931"/>
    </source>
</evidence>
<dbReference type="Gene3D" id="1.10.10.10">
    <property type="entry name" value="Winged helix-like DNA-binding domain superfamily/Winged helix DNA-binding domain"/>
    <property type="match status" value="1"/>
</dbReference>
<keyword evidence="4" id="KW-0804">Transcription</keyword>
<dbReference type="PRINTS" id="PR00039">
    <property type="entry name" value="HTHLYSR"/>
</dbReference>
<dbReference type="GO" id="GO:0000976">
    <property type="term" value="F:transcription cis-regulatory region binding"/>
    <property type="evidence" value="ECO:0007669"/>
    <property type="project" value="TreeGrafter"/>
</dbReference>
<protein>
    <submittedName>
        <fullName evidence="6">HTH-type transcriptional regulator CynR</fullName>
    </submittedName>
</protein>
<evidence type="ECO:0000313" key="6">
    <source>
        <dbReference type="EMBL" id="MPL97736.1"/>
    </source>
</evidence>
<comment type="similarity">
    <text evidence="1">Belongs to the LysR transcriptional regulatory family.</text>
</comment>
<dbReference type="AlphaFoldDB" id="A0A644W2H4"/>
<evidence type="ECO:0000256" key="2">
    <source>
        <dbReference type="ARBA" id="ARBA00023015"/>
    </source>
</evidence>
<dbReference type="PANTHER" id="PTHR30126">
    <property type="entry name" value="HTH-TYPE TRANSCRIPTIONAL REGULATOR"/>
    <property type="match status" value="1"/>
</dbReference>
<dbReference type="InterPro" id="IPR000847">
    <property type="entry name" value="LysR_HTH_N"/>
</dbReference>
<evidence type="ECO:0000256" key="3">
    <source>
        <dbReference type="ARBA" id="ARBA00023125"/>
    </source>
</evidence>
<dbReference type="PANTHER" id="PTHR30126:SF78">
    <property type="entry name" value="HTH LYSR-TYPE DOMAIN-CONTAINING PROTEIN"/>
    <property type="match status" value="1"/>
</dbReference>